<comment type="similarity">
    <text evidence="1">Belongs to the GST superfamily. Theta family.</text>
</comment>
<dbReference type="GO" id="GO:0004364">
    <property type="term" value="F:glutathione transferase activity"/>
    <property type="evidence" value="ECO:0007669"/>
    <property type="project" value="UniProtKB-EC"/>
</dbReference>
<evidence type="ECO:0000256" key="3">
    <source>
        <dbReference type="ARBA" id="ARBA00012452"/>
    </source>
</evidence>
<dbReference type="InterPro" id="IPR036249">
    <property type="entry name" value="Thioredoxin-like_sf"/>
</dbReference>
<comment type="caution">
    <text evidence="9">The sequence shown here is derived from an EMBL/GenBank/DDBJ whole genome shotgun (WGS) entry which is preliminary data.</text>
</comment>
<dbReference type="CDD" id="cd03045">
    <property type="entry name" value="GST_N_Delta_Epsilon"/>
    <property type="match status" value="1"/>
</dbReference>
<dbReference type="PROSITE" id="PS50404">
    <property type="entry name" value="GST_NTER"/>
    <property type="match status" value="1"/>
</dbReference>
<dbReference type="PANTHER" id="PTHR43969">
    <property type="entry name" value="GLUTATHIONE S TRANSFERASE D10, ISOFORM A-RELATED"/>
    <property type="match status" value="1"/>
</dbReference>
<gene>
    <name evidence="9" type="primary">GstD1_2</name>
    <name evidence="9" type="ORF">Bhyg_06959</name>
</gene>
<dbReference type="FunFam" id="1.20.1050.10:FF:000007">
    <property type="entry name" value="Glutathione S-transferase 1-1"/>
    <property type="match status" value="1"/>
</dbReference>
<evidence type="ECO:0000259" key="7">
    <source>
        <dbReference type="PROSITE" id="PS50404"/>
    </source>
</evidence>
<evidence type="ECO:0000256" key="4">
    <source>
        <dbReference type="ARBA" id="ARBA00022679"/>
    </source>
</evidence>
<evidence type="ECO:0000256" key="5">
    <source>
        <dbReference type="ARBA" id="ARBA00041523"/>
    </source>
</evidence>
<comment type="catalytic activity">
    <reaction evidence="6">
        <text>RX + glutathione = an S-substituted glutathione + a halide anion + H(+)</text>
        <dbReference type="Rhea" id="RHEA:16437"/>
        <dbReference type="ChEBI" id="CHEBI:15378"/>
        <dbReference type="ChEBI" id="CHEBI:16042"/>
        <dbReference type="ChEBI" id="CHEBI:17792"/>
        <dbReference type="ChEBI" id="CHEBI:57925"/>
        <dbReference type="ChEBI" id="CHEBI:90779"/>
        <dbReference type="EC" id="2.5.1.18"/>
    </reaction>
</comment>
<organism evidence="9 10">
    <name type="scientific">Pseudolycoriella hygida</name>
    <dbReference type="NCBI Taxonomy" id="35572"/>
    <lineage>
        <taxon>Eukaryota</taxon>
        <taxon>Metazoa</taxon>
        <taxon>Ecdysozoa</taxon>
        <taxon>Arthropoda</taxon>
        <taxon>Hexapoda</taxon>
        <taxon>Insecta</taxon>
        <taxon>Pterygota</taxon>
        <taxon>Neoptera</taxon>
        <taxon>Endopterygota</taxon>
        <taxon>Diptera</taxon>
        <taxon>Nematocera</taxon>
        <taxon>Sciaroidea</taxon>
        <taxon>Sciaridae</taxon>
        <taxon>Pseudolycoriella</taxon>
    </lineage>
</organism>
<evidence type="ECO:0000313" key="10">
    <source>
        <dbReference type="Proteomes" id="UP001151699"/>
    </source>
</evidence>
<keyword evidence="10" id="KW-1185">Reference proteome</keyword>
<dbReference type="SUPFAM" id="SSF47616">
    <property type="entry name" value="GST C-terminal domain-like"/>
    <property type="match status" value="1"/>
</dbReference>
<evidence type="ECO:0000256" key="6">
    <source>
        <dbReference type="ARBA" id="ARBA00047960"/>
    </source>
</evidence>
<evidence type="ECO:0000259" key="8">
    <source>
        <dbReference type="PROSITE" id="PS50405"/>
    </source>
</evidence>
<dbReference type="InterPro" id="IPR040079">
    <property type="entry name" value="Glutathione_S-Trfase"/>
</dbReference>
<dbReference type="SUPFAM" id="SSF50814">
    <property type="entry name" value="Lipocalins"/>
    <property type="match status" value="1"/>
</dbReference>
<keyword evidence="4" id="KW-0808">Transferase</keyword>
<dbReference type="Pfam" id="PF00043">
    <property type="entry name" value="GST_C"/>
    <property type="match status" value="1"/>
</dbReference>
<dbReference type="InterPro" id="IPR012674">
    <property type="entry name" value="Calycin"/>
</dbReference>
<dbReference type="Gene3D" id="1.20.1050.10">
    <property type="match status" value="1"/>
</dbReference>
<evidence type="ECO:0000313" key="9">
    <source>
        <dbReference type="EMBL" id="KAJ6642013.1"/>
    </source>
</evidence>
<evidence type="ECO:0000256" key="2">
    <source>
        <dbReference type="ARBA" id="ARBA00011738"/>
    </source>
</evidence>
<comment type="subunit">
    <text evidence="2">Homodimer.</text>
</comment>
<dbReference type="AlphaFoldDB" id="A0A9Q0S2Y4"/>
<dbReference type="SFLD" id="SFLDG00358">
    <property type="entry name" value="Main_(cytGST)"/>
    <property type="match status" value="1"/>
</dbReference>
<dbReference type="InterPro" id="IPR010987">
    <property type="entry name" value="Glutathione-S-Trfase_C-like"/>
</dbReference>
<dbReference type="PROSITE" id="PS50405">
    <property type="entry name" value="GST_CTER"/>
    <property type="match status" value="1"/>
</dbReference>
<feature type="domain" description="GST N-terminal" evidence="7">
    <location>
        <begin position="91"/>
        <end position="172"/>
    </location>
</feature>
<proteinExistence type="inferred from homology"/>
<dbReference type="EC" id="2.5.1.18" evidence="3"/>
<dbReference type="SFLD" id="SFLDG01153">
    <property type="entry name" value="Main.4:_Theta-like"/>
    <property type="match status" value="1"/>
</dbReference>
<dbReference type="InterPro" id="IPR036282">
    <property type="entry name" value="Glutathione-S-Trfase_C_sf"/>
</dbReference>
<dbReference type="Gene3D" id="2.40.128.20">
    <property type="match status" value="1"/>
</dbReference>
<protein>
    <recommendedName>
        <fullName evidence="3">glutathione transferase</fullName>
        <ecNumber evidence="3">2.5.1.18</ecNumber>
    </recommendedName>
    <alternativeName>
        <fullName evidence="5">GST class-theta</fullName>
    </alternativeName>
</protein>
<dbReference type="InterPro" id="IPR004046">
    <property type="entry name" value="GST_C"/>
</dbReference>
<dbReference type="EMBL" id="WJQU01000002">
    <property type="protein sequence ID" value="KAJ6642013.1"/>
    <property type="molecule type" value="Genomic_DNA"/>
</dbReference>
<dbReference type="CDD" id="cd00742">
    <property type="entry name" value="FABP"/>
    <property type="match status" value="1"/>
</dbReference>
<dbReference type="SUPFAM" id="SSF52833">
    <property type="entry name" value="Thioredoxin-like"/>
    <property type="match status" value="1"/>
</dbReference>
<evidence type="ECO:0000256" key="1">
    <source>
        <dbReference type="ARBA" id="ARBA00009899"/>
    </source>
</evidence>
<dbReference type="OrthoDB" id="2309723at2759"/>
<dbReference type="SFLD" id="SFLDS00019">
    <property type="entry name" value="Glutathione_Transferase_(cytos"/>
    <property type="match status" value="1"/>
</dbReference>
<dbReference type="CDD" id="cd03177">
    <property type="entry name" value="GST_C_Delta_Epsilon"/>
    <property type="match status" value="1"/>
</dbReference>
<name>A0A9Q0S2Y4_9DIPT</name>
<sequence length="315" mass="35825">MATSVADFNFALKMIALSFKARVRLVRNGDKYTYTTKYLGFNKSDTFKLGEEENITTTDGRKVKVVYTMDGNTLTEKQTGEKSLTWSEMASKPILYYINRSPPCRAVLMAAKYIGVELDLKIIDSRKGENRTPQFLKMNPQHTVPVLDDNGALILDSHAICSYLSEKYAKDDKLYPKDLVKRALVDARLHFDTGFLFARLRAFVEPIFYFGCTEISQERSDYFKMTLPIVEAFLENCQYVCGNDITLADFCFISTLSSVDRIIGIDAEKYPKTTDWMRRMSQLPDYENLNGEGASILQDAILAKIKENQEAAKSN</sequence>
<dbReference type="Proteomes" id="UP001151699">
    <property type="component" value="Chromosome B"/>
</dbReference>
<feature type="domain" description="GST C-terminal" evidence="8">
    <location>
        <begin position="178"/>
        <end position="302"/>
    </location>
</feature>
<dbReference type="PANTHER" id="PTHR43969:SF3">
    <property type="entry name" value="GLUTATHIONE S TRANSFERASE E11, ISOFORM A-RELATED"/>
    <property type="match status" value="1"/>
</dbReference>
<reference evidence="9" key="1">
    <citation type="submission" date="2022-07" db="EMBL/GenBank/DDBJ databases">
        <authorList>
            <person name="Trinca V."/>
            <person name="Uliana J.V.C."/>
            <person name="Torres T.T."/>
            <person name="Ward R.J."/>
            <person name="Monesi N."/>
        </authorList>
    </citation>
    <scope>NUCLEOTIDE SEQUENCE</scope>
    <source>
        <strain evidence="9">HSMRA1968</strain>
        <tissue evidence="9">Whole embryos</tissue>
    </source>
</reference>
<dbReference type="Pfam" id="PF13417">
    <property type="entry name" value="GST_N_3"/>
    <property type="match status" value="1"/>
</dbReference>
<accession>A0A9Q0S2Y4</accession>
<dbReference type="FunFam" id="3.40.30.10:FF:000208">
    <property type="entry name" value="glutathione S-transferase 1"/>
    <property type="match status" value="1"/>
</dbReference>
<dbReference type="GO" id="GO:0006749">
    <property type="term" value="P:glutathione metabolic process"/>
    <property type="evidence" value="ECO:0007669"/>
    <property type="project" value="TreeGrafter"/>
</dbReference>
<dbReference type="InterPro" id="IPR004045">
    <property type="entry name" value="Glutathione_S-Trfase_N"/>
</dbReference>
<dbReference type="Gene3D" id="3.40.30.10">
    <property type="entry name" value="Glutaredoxin"/>
    <property type="match status" value="1"/>
</dbReference>